<dbReference type="InterPro" id="IPR039561">
    <property type="entry name" value="Peptidase_M15C"/>
</dbReference>
<evidence type="ECO:0000259" key="1">
    <source>
        <dbReference type="Pfam" id="PF13539"/>
    </source>
</evidence>
<evidence type="ECO:0000313" key="2">
    <source>
        <dbReference type="EMBL" id="SDF02874.1"/>
    </source>
</evidence>
<keyword evidence="2" id="KW-0645">Protease</keyword>
<dbReference type="AlphaFoldDB" id="A0A1G7HRG4"/>
<dbReference type="OrthoDB" id="9799970at2"/>
<dbReference type="STRING" id="670482.SAMN04488542_1053"/>
<protein>
    <submittedName>
        <fullName evidence="2">D-alanyl-D-alanine carboxypeptidase</fullName>
    </submittedName>
</protein>
<accession>A0A1G7HRG4</accession>
<reference evidence="2 3" key="1">
    <citation type="submission" date="2016-10" db="EMBL/GenBank/DDBJ databases">
        <authorList>
            <person name="de Groot N.N."/>
        </authorList>
    </citation>
    <scope>NUCLEOTIDE SEQUENCE [LARGE SCALE GENOMIC DNA]</scope>
    <source>
        <strain evidence="2 3">DSM 28129</strain>
    </source>
</reference>
<sequence>MRYDTRNRANLDKLAPNTRKAAYAWYEYCIKIGADILIYETIRTIETQKKYLADGKSKTLKSYHLVGQALDFVPVTAAGSADYNGYGNAAIKKAISEAKRLGFEWGGDWKTFVDKPHLQFNYEGYGTDKVLDVVKESDTEEDEDKMKLTTSQKTILVAALKGLLEQKVITDTSWIEKAEKGTLTVSELTWLNTIILTRKETK</sequence>
<keyword evidence="2" id="KW-0121">Carboxypeptidase</keyword>
<dbReference type="Proteomes" id="UP000198972">
    <property type="component" value="Unassembled WGS sequence"/>
</dbReference>
<feature type="domain" description="Peptidase M15C" evidence="1">
    <location>
        <begin position="56"/>
        <end position="119"/>
    </location>
</feature>
<dbReference type="EMBL" id="FNBG01000005">
    <property type="protein sequence ID" value="SDF02874.1"/>
    <property type="molecule type" value="Genomic_DNA"/>
</dbReference>
<gene>
    <name evidence="2" type="ORF">SAMN04488542_1053</name>
</gene>
<keyword evidence="3" id="KW-1185">Reference proteome</keyword>
<dbReference type="CDD" id="cd14845">
    <property type="entry name" value="L-Ala-D-Glu_peptidase_like"/>
    <property type="match status" value="1"/>
</dbReference>
<proteinExistence type="predicted"/>
<evidence type="ECO:0000313" key="3">
    <source>
        <dbReference type="Proteomes" id="UP000198972"/>
    </source>
</evidence>
<dbReference type="SUPFAM" id="SSF55166">
    <property type="entry name" value="Hedgehog/DD-peptidase"/>
    <property type="match status" value="1"/>
</dbReference>
<name>A0A1G7HRG4_9BACL</name>
<dbReference type="Pfam" id="PF13539">
    <property type="entry name" value="Peptidase_M15_4"/>
    <property type="match status" value="1"/>
</dbReference>
<organism evidence="2 3">
    <name type="scientific">Fontibacillus panacisegetis</name>
    <dbReference type="NCBI Taxonomy" id="670482"/>
    <lineage>
        <taxon>Bacteria</taxon>
        <taxon>Bacillati</taxon>
        <taxon>Bacillota</taxon>
        <taxon>Bacilli</taxon>
        <taxon>Bacillales</taxon>
        <taxon>Paenibacillaceae</taxon>
        <taxon>Fontibacillus</taxon>
    </lineage>
</organism>
<dbReference type="GO" id="GO:0004180">
    <property type="term" value="F:carboxypeptidase activity"/>
    <property type="evidence" value="ECO:0007669"/>
    <property type="project" value="UniProtKB-KW"/>
</dbReference>
<dbReference type="Gene3D" id="3.30.1380.10">
    <property type="match status" value="1"/>
</dbReference>
<keyword evidence="2" id="KW-0378">Hydrolase</keyword>
<dbReference type="InterPro" id="IPR009045">
    <property type="entry name" value="Zn_M74/Hedgehog-like"/>
</dbReference>